<name>A0A316F973_9ACTN</name>
<dbReference type="RefSeq" id="WP_109599278.1">
    <property type="nucleotide sequence ID" value="NZ_BONA01000070.1"/>
</dbReference>
<sequence length="80" mass="8440">MKVSAVTPFSYDSSAAYGRLQVARTKLATDQMPCAATSAVITADRAAIVNAEAEVARIEAARAAEAANFQRSGRFLDVFA</sequence>
<evidence type="ECO:0000313" key="1">
    <source>
        <dbReference type="EMBL" id="PWK41227.1"/>
    </source>
</evidence>
<proteinExistence type="predicted"/>
<evidence type="ECO:0000313" key="2">
    <source>
        <dbReference type="Proteomes" id="UP000245697"/>
    </source>
</evidence>
<dbReference type="EMBL" id="QGGR01000017">
    <property type="protein sequence ID" value="PWK41227.1"/>
    <property type="molecule type" value="Genomic_DNA"/>
</dbReference>
<dbReference type="AlphaFoldDB" id="A0A316F973"/>
<organism evidence="1 2">
    <name type="scientific">Actinoplanes xinjiangensis</name>
    <dbReference type="NCBI Taxonomy" id="512350"/>
    <lineage>
        <taxon>Bacteria</taxon>
        <taxon>Bacillati</taxon>
        <taxon>Actinomycetota</taxon>
        <taxon>Actinomycetes</taxon>
        <taxon>Micromonosporales</taxon>
        <taxon>Micromonosporaceae</taxon>
        <taxon>Actinoplanes</taxon>
    </lineage>
</organism>
<reference evidence="1 2" key="1">
    <citation type="submission" date="2018-05" db="EMBL/GenBank/DDBJ databases">
        <title>Genomic Encyclopedia of Archaeal and Bacterial Type Strains, Phase II (KMG-II): from individual species to whole genera.</title>
        <authorList>
            <person name="Goeker M."/>
        </authorList>
    </citation>
    <scope>NUCLEOTIDE SEQUENCE [LARGE SCALE GENOMIC DNA]</scope>
    <source>
        <strain evidence="1 2">DSM 45184</strain>
    </source>
</reference>
<dbReference type="Proteomes" id="UP000245697">
    <property type="component" value="Unassembled WGS sequence"/>
</dbReference>
<comment type="caution">
    <text evidence="1">The sequence shown here is derived from an EMBL/GenBank/DDBJ whole genome shotgun (WGS) entry which is preliminary data.</text>
</comment>
<dbReference type="OrthoDB" id="3298564at2"/>
<keyword evidence="2" id="KW-1185">Reference proteome</keyword>
<protein>
    <submittedName>
        <fullName evidence="1">Uncharacterized protein</fullName>
    </submittedName>
</protein>
<gene>
    <name evidence="1" type="ORF">BC793_11794</name>
</gene>
<accession>A0A316F973</accession>